<accession>A0A2N3Y126</accession>
<dbReference type="AlphaFoldDB" id="A0A2N3Y126"/>
<comment type="caution">
    <text evidence="3">The sequence shown here is derived from an EMBL/GenBank/DDBJ whole genome shotgun (WGS) entry which is preliminary data.</text>
</comment>
<gene>
    <name evidence="3" type="ORF">A8926_4471</name>
</gene>
<feature type="region of interest" description="Disordered" evidence="1">
    <location>
        <begin position="163"/>
        <end position="183"/>
    </location>
</feature>
<name>A0A2N3Y126_SACSN</name>
<organism evidence="3 4">
    <name type="scientific">Saccharopolyspora spinosa</name>
    <dbReference type="NCBI Taxonomy" id="60894"/>
    <lineage>
        <taxon>Bacteria</taxon>
        <taxon>Bacillati</taxon>
        <taxon>Actinomycetota</taxon>
        <taxon>Actinomycetes</taxon>
        <taxon>Pseudonocardiales</taxon>
        <taxon>Pseudonocardiaceae</taxon>
        <taxon>Saccharopolyspora</taxon>
    </lineage>
</organism>
<dbReference type="PANTHER" id="PTHR43252:SF6">
    <property type="entry name" value="NEGATIVE TRANSCRIPTION REGULATOR PADR"/>
    <property type="match status" value="1"/>
</dbReference>
<dbReference type="InterPro" id="IPR005149">
    <property type="entry name" value="Tscrpt_reg_PadR_N"/>
</dbReference>
<feature type="compositionally biased region" description="Basic and acidic residues" evidence="1">
    <location>
        <begin position="170"/>
        <end position="183"/>
    </location>
</feature>
<dbReference type="Pfam" id="PF03551">
    <property type="entry name" value="PadR"/>
    <property type="match status" value="1"/>
</dbReference>
<protein>
    <submittedName>
        <fullName evidence="3">PadR family transcriptional regulator AphA</fullName>
    </submittedName>
</protein>
<evidence type="ECO:0000313" key="3">
    <source>
        <dbReference type="EMBL" id="PKW16622.1"/>
    </source>
</evidence>
<proteinExistence type="predicted"/>
<dbReference type="STRING" id="994479.GCA_000194155_07413"/>
<dbReference type="SUPFAM" id="SSF46785">
    <property type="entry name" value="Winged helix' DNA-binding domain"/>
    <property type="match status" value="1"/>
</dbReference>
<dbReference type="Proteomes" id="UP000233786">
    <property type="component" value="Unassembled WGS sequence"/>
</dbReference>
<feature type="domain" description="Transcription regulator PadR N-terminal" evidence="2">
    <location>
        <begin position="1"/>
        <end position="76"/>
    </location>
</feature>
<keyword evidence="4" id="KW-1185">Reference proteome</keyword>
<evidence type="ECO:0000256" key="1">
    <source>
        <dbReference type="SAM" id="MobiDB-lite"/>
    </source>
</evidence>
<reference evidence="3" key="1">
    <citation type="submission" date="2017-12" db="EMBL/GenBank/DDBJ databases">
        <title>Sequencing the genomes of 1000 Actinobacteria strains.</title>
        <authorList>
            <person name="Klenk H.-P."/>
        </authorList>
    </citation>
    <scope>NUCLEOTIDE SEQUENCE [LARGE SCALE GENOMIC DNA]</scope>
    <source>
        <strain evidence="3">DSM 44228</strain>
    </source>
</reference>
<sequence length="183" mass="20036">MLALLREESRHGFAIAALTAADGPLGQVWRIPRPLIYRALSRLEPAGLIEPLAVESGAGPQRTVYALTDSGREAVDEWLRQPSEHVRQLRSDLLMKLALLDRRGLDPRGLLRDQRAVLEPIVAALAADRKRQEDFDAVLLAWRHTNAGAALQFVDDLLAEASGGAGGQCHVDRPARRRSQDGG</sequence>
<dbReference type="PANTHER" id="PTHR43252">
    <property type="entry name" value="TRANSCRIPTIONAL REGULATOR YQJI"/>
    <property type="match status" value="1"/>
</dbReference>
<evidence type="ECO:0000313" key="4">
    <source>
        <dbReference type="Proteomes" id="UP000233786"/>
    </source>
</evidence>
<dbReference type="InterPro" id="IPR036390">
    <property type="entry name" value="WH_DNA-bd_sf"/>
</dbReference>
<evidence type="ECO:0000259" key="2">
    <source>
        <dbReference type="Pfam" id="PF03551"/>
    </source>
</evidence>
<dbReference type="Gene3D" id="1.10.10.10">
    <property type="entry name" value="Winged helix-like DNA-binding domain superfamily/Winged helix DNA-binding domain"/>
    <property type="match status" value="1"/>
</dbReference>
<dbReference type="EMBL" id="PJNB01000001">
    <property type="protein sequence ID" value="PKW16622.1"/>
    <property type="molecule type" value="Genomic_DNA"/>
</dbReference>
<dbReference type="InterPro" id="IPR036388">
    <property type="entry name" value="WH-like_DNA-bd_sf"/>
</dbReference>